<comment type="caution">
    <text evidence="1">The sequence shown here is derived from an EMBL/GenBank/DDBJ whole genome shotgun (WGS) entry which is preliminary data.</text>
</comment>
<dbReference type="Gene3D" id="3.40.50.300">
    <property type="entry name" value="P-loop containing nucleotide triphosphate hydrolases"/>
    <property type="match status" value="1"/>
</dbReference>
<name>A0ABU2FGQ6_9EURY</name>
<dbReference type="InterPro" id="IPR027417">
    <property type="entry name" value="P-loop_NTPase"/>
</dbReference>
<evidence type="ECO:0008006" key="3">
    <source>
        <dbReference type="Google" id="ProtNLM"/>
    </source>
</evidence>
<dbReference type="RefSeq" id="WP_310921301.1">
    <property type="nucleotide sequence ID" value="NZ_JAMQON010000006.1"/>
</dbReference>
<dbReference type="SUPFAM" id="SSF53795">
    <property type="entry name" value="PEP carboxykinase-like"/>
    <property type="match status" value="1"/>
</dbReference>
<evidence type="ECO:0000313" key="1">
    <source>
        <dbReference type="EMBL" id="MDS0261450.1"/>
    </source>
</evidence>
<accession>A0ABU2FGQ6</accession>
<proteinExistence type="predicted"/>
<organism evidence="1 2">
    <name type="scientific">Haloarcula saliterrae</name>
    <dbReference type="NCBI Taxonomy" id="2950534"/>
    <lineage>
        <taxon>Archaea</taxon>
        <taxon>Methanobacteriati</taxon>
        <taxon>Methanobacteriota</taxon>
        <taxon>Stenosarchaea group</taxon>
        <taxon>Halobacteria</taxon>
        <taxon>Halobacteriales</taxon>
        <taxon>Haloarculaceae</taxon>
        <taxon>Haloarcula</taxon>
    </lineage>
</organism>
<keyword evidence="2" id="KW-1185">Reference proteome</keyword>
<protein>
    <recommendedName>
        <fullName evidence="3">Serine/threonine protein kinase</fullName>
    </recommendedName>
</protein>
<dbReference type="EMBL" id="JAMQON010000006">
    <property type="protein sequence ID" value="MDS0261450.1"/>
    <property type="molecule type" value="Genomic_DNA"/>
</dbReference>
<sequence length="311" mass="34120">MNTYATYGVTIRSEFDLPELPTLSEPTEDTDVVFRRGAVEPVPESVPGEGGRRIVADPGQCRLSYDSYGSFLVENGRTVTYDPHTPDVVGTKVVRRLLENEMLGVLLHQRGHLVLHASAVEIDGRVALFLGPRGVGKSTTAAAFHADGYAIMEDDIVCVRFEDGVPVVVPGVPELRLKPDAVEALDLAETRTYADDGGSDKRYQRFEDTPDPAPVVACYILTEGESVSLDDASENDHLFSLIESTYTRGLLRETEQTDTHFGQCATVVETTNCRRLTRTDDHAALPSLIERVVDDIKSTERSHRNGETVGD</sequence>
<dbReference type="Proteomes" id="UP001259659">
    <property type="component" value="Unassembled WGS sequence"/>
</dbReference>
<reference evidence="1 2" key="1">
    <citation type="submission" date="2022-06" db="EMBL/GenBank/DDBJ databases">
        <title>Haloarcula sp. a new haloarchaeum isolate from saline soil.</title>
        <authorList>
            <person name="Strakova D."/>
            <person name="Galisteo C."/>
            <person name="Sanchez-Porro C."/>
            <person name="Ventosa A."/>
        </authorList>
    </citation>
    <scope>NUCLEOTIDE SEQUENCE [LARGE SCALE GENOMIC DNA]</scope>
    <source>
        <strain evidence="1 2">S1CR25-12</strain>
    </source>
</reference>
<gene>
    <name evidence="1" type="ORF">NDI56_18775</name>
</gene>
<evidence type="ECO:0000313" key="2">
    <source>
        <dbReference type="Proteomes" id="UP001259659"/>
    </source>
</evidence>